<keyword evidence="3" id="KW-0804">Transcription</keyword>
<dbReference type="PANTHER" id="PTHR43280:SF28">
    <property type="entry name" value="HTH-TYPE TRANSCRIPTIONAL ACTIVATOR RHAS"/>
    <property type="match status" value="1"/>
</dbReference>
<dbReference type="STRING" id="1123010.SAMN02745724_01784"/>
<organism evidence="5 6">
    <name type="scientific">Pseudoalteromonas denitrificans DSM 6059</name>
    <dbReference type="NCBI Taxonomy" id="1123010"/>
    <lineage>
        <taxon>Bacteria</taxon>
        <taxon>Pseudomonadati</taxon>
        <taxon>Pseudomonadota</taxon>
        <taxon>Gammaproteobacteria</taxon>
        <taxon>Alteromonadales</taxon>
        <taxon>Pseudoalteromonadaceae</taxon>
        <taxon>Pseudoalteromonas</taxon>
    </lineage>
</organism>
<dbReference type="Pfam" id="PF12833">
    <property type="entry name" value="HTH_18"/>
    <property type="match status" value="1"/>
</dbReference>
<feature type="domain" description="HTH araC/xylS-type" evidence="4">
    <location>
        <begin position="168"/>
        <end position="266"/>
    </location>
</feature>
<evidence type="ECO:0000256" key="3">
    <source>
        <dbReference type="ARBA" id="ARBA00023163"/>
    </source>
</evidence>
<evidence type="ECO:0000259" key="4">
    <source>
        <dbReference type="PROSITE" id="PS01124"/>
    </source>
</evidence>
<dbReference type="PANTHER" id="PTHR43280">
    <property type="entry name" value="ARAC-FAMILY TRANSCRIPTIONAL REGULATOR"/>
    <property type="match status" value="1"/>
</dbReference>
<dbReference type="RefSeq" id="WP_177207995.1">
    <property type="nucleotide sequence ID" value="NZ_FOLO01000010.1"/>
</dbReference>
<gene>
    <name evidence="5" type="ORF">SAMN02745724_01784</name>
</gene>
<dbReference type="SMART" id="SM00342">
    <property type="entry name" value="HTH_ARAC"/>
    <property type="match status" value="1"/>
</dbReference>
<sequence>MYKINIVSPENFLSFDLGCLYEVFSLPQVVDSGIELQASKDSELPLNLDQSSIVIFCGWDQKVNLSRIVINKIEEFLYQKGNIVVVGESVINILRQHINIDLFSAKKQILLLNSGLSVLEWAIEYVAEKKGLHIAQDMAERLSLCPNKVSLILKKNTSDLSKCSMRLKKVLVWAEANLTDIHSIDMLADRAFMSRRNFDRQFRAVYQQSPKEWLTQKRLSLAKTYLEDTELCIEEIAGVAGFANAINFRNNFRSCIGISPSTYRSNFAGVA</sequence>
<dbReference type="InterPro" id="IPR018060">
    <property type="entry name" value="HTH_AraC"/>
</dbReference>
<dbReference type="SUPFAM" id="SSF46689">
    <property type="entry name" value="Homeodomain-like"/>
    <property type="match status" value="2"/>
</dbReference>
<dbReference type="AlphaFoldDB" id="A0A1I1JK11"/>
<dbReference type="Proteomes" id="UP000198862">
    <property type="component" value="Unassembled WGS sequence"/>
</dbReference>
<evidence type="ECO:0000256" key="1">
    <source>
        <dbReference type="ARBA" id="ARBA00023015"/>
    </source>
</evidence>
<keyword evidence="6" id="KW-1185">Reference proteome</keyword>
<proteinExistence type="predicted"/>
<dbReference type="Gene3D" id="1.10.10.60">
    <property type="entry name" value="Homeodomain-like"/>
    <property type="match status" value="1"/>
</dbReference>
<dbReference type="GO" id="GO:0043565">
    <property type="term" value="F:sequence-specific DNA binding"/>
    <property type="evidence" value="ECO:0007669"/>
    <property type="project" value="InterPro"/>
</dbReference>
<keyword evidence="2" id="KW-0238">DNA-binding</keyword>
<dbReference type="EMBL" id="FOLO01000010">
    <property type="protein sequence ID" value="SFC48826.1"/>
    <property type="molecule type" value="Genomic_DNA"/>
</dbReference>
<dbReference type="PROSITE" id="PS01124">
    <property type="entry name" value="HTH_ARAC_FAMILY_2"/>
    <property type="match status" value="1"/>
</dbReference>
<dbReference type="GO" id="GO:0003700">
    <property type="term" value="F:DNA-binding transcription factor activity"/>
    <property type="evidence" value="ECO:0007669"/>
    <property type="project" value="InterPro"/>
</dbReference>
<keyword evidence="1" id="KW-0805">Transcription regulation</keyword>
<evidence type="ECO:0000313" key="5">
    <source>
        <dbReference type="EMBL" id="SFC48826.1"/>
    </source>
</evidence>
<dbReference type="InterPro" id="IPR009057">
    <property type="entry name" value="Homeodomain-like_sf"/>
</dbReference>
<accession>A0A1I1JK11</accession>
<protein>
    <submittedName>
        <fullName evidence="5">Helix-turn-helix domain-containing protein</fullName>
    </submittedName>
</protein>
<evidence type="ECO:0000313" key="6">
    <source>
        <dbReference type="Proteomes" id="UP000198862"/>
    </source>
</evidence>
<evidence type="ECO:0000256" key="2">
    <source>
        <dbReference type="ARBA" id="ARBA00023125"/>
    </source>
</evidence>
<reference evidence="5 6" key="1">
    <citation type="submission" date="2016-10" db="EMBL/GenBank/DDBJ databases">
        <authorList>
            <person name="de Groot N.N."/>
        </authorList>
    </citation>
    <scope>NUCLEOTIDE SEQUENCE [LARGE SCALE GENOMIC DNA]</scope>
    <source>
        <strain evidence="5 6">DSM 6059</strain>
    </source>
</reference>
<name>A0A1I1JK11_9GAMM</name>